<dbReference type="Proteomes" id="UP001176941">
    <property type="component" value="Chromosome 1"/>
</dbReference>
<feature type="region of interest" description="Disordered" evidence="1">
    <location>
        <begin position="1"/>
        <end position="65"/>
    </location>
</feature>
<proteinExistence type="predicted"/>
<sequence>MELLQPPRPVPPPAHLCGELGAHRPARPCSQVALRPQSSGIGHRNHPEGWPPPPQGPLPEGQGRGTLAALAARSTRGAVAAAVRHRGPLPLPAPAPASCLPRRAPACPSRLAQQRTHSLRGRLQGYPRGGGWGSLRPLASSAAFLSPRPFSRSRATGFQTPKQKRLQSPGREVSSWEQTSVRAGGGLSWLWVLGESGQARSRQEGAVAPAAALRAALAGPGAARRGCRQHRGVQGAPGPLGGRDKRAAKPAEETN</sequence>
<feature type="region of interest" description="Disordered" evidence="1">
    <location>
        <begin position="218"/>
        <end position="255"/>
    </location>
</feature>
<keyword evidence="3" id="KW-1185">Reference proteome</keyword>
<feature type="compositionally biased region" description="Pro residues" evidence="1">
    <location>
        <begin position="1"/>
        <end position="14"/>
    </location>
</feature>
<name>A0ABN8XS58_RANTA</name>
<evidence type="ECO:0000313" key="2">
    <source>
        <dbReference type="EMBL" id="CAI9152209.1"/>
    </source>
</evidence>
<accession>A0ABN8XS58</accession>
<reference evidence="2" key="1">
    <citation type="submission" date="2023-04" db="EMBL/GenBank/DDBJ databases">
        <authorList>
            <consortium name="ELIXIR-Norway"/>
        </authorList>
    </citation>
    <scope>NUCLEOTIDE SEQUENCE [LARGE SCALE GENOMIC DNA]</scope>
</reference>
<feature type="region of interest" description="Disordered" evidence="1">
    <location>
        <begin position="150"/>
        <end position="179"/>
    </location>
</feature>
<dbReference type="EMBL" id="OX459937">
    <property type="protein sequence ID" value="CAI9152209.1"/>
    <property type="molecule type" value="Genomic_DNA"/>
</dbReference>
<protein>
    <submittedName>
        <fullName evidence="2">Uncharacterized protein</fullName>
    </submittedName>
</protein>
<evidence type="ECO:0000313" key="3">
    <source>
        <dbReference type="Proteomes" id="UP001176941"/>
    </source>
</evidence>
<organism evidence="2 3">
    <name type="scientific">Rangifer tarandus platyrhynchus</name>
    <name type="common">Svalbard reindeer</name>
    <dbReference type="NCBI Taxonomy" id="3082113"/>
    <lineage>
        <taxon>Eukaryota</taxon>
        <taxon>Metazoa</taxon>
        <taxon>Chordata</taxon>
        <taxon>Craniata</taxon>
        <taxon>Vertebrata</taxon>
        <taxon>Euteleostomi</taxon>
        <taxon>Mammalia</taxon>
        <taxon>Eutheria</taxon>
        <taxon>Laurasiatheria</taxon>
        <taxon>Artiodactyla</taxon>
        <taxon>Ruminantia</taxon>
        <taxon>Pecora</taxon>
        <taxon>Cervidae</taxon>
        <taxon>Odocoileinae</taxon>
        <taxon>Rangifer</taxon>
    </lineage>
</organism>
<evidence type="ECO:0000256" key="1">
    <source>
        <dbReference type="SAM" id="MobiDB-lite"/>
    </source>
</evidence>
<gene>
    <name evidence="2" type="ORF">MRATA1EN1_LOCUS1171</name>
</gene>
<feature type="compositionally biased region" description="Basic and acidic residues" evidence="1">
    <location>
        <begin position="242"/>
        <end position="255"/>
    </location>
</feature>